<dbReference type="PANTHER" id="PTHR43537:SF5">
    <property type="entry name" value="UXU OPERON TRANSCRIPTIONAL REGULATOR"/>
    <property type="match status" value="1"/>
</dbReference>
<dbReference type="InterPro" id="IPR036388">
    <property type="entry name" value="WH-like_DNA-bd_sf"/>
</dbReference>
<proteinExistence type="predicted"/>
<dbReference type="Gene3D" id="1.10.10.10">
    <property type="entry name" value="Winged helix-like DNA-binding domain superfamily/Winged helix DNA-binding domain"/>
    <property type="match status" value="1"/>
</dbReference>
<protein>
    <submittedName>
        <fullName evidence="5">FadR/GntR family transcriptional regulator</fullName>
    </submittedName>
</protein>
<dbReference type="InterPro" id="IPR036390">
    <property type="entry name" value="WH_DNA-bd_sf"/>
</dbReference>
<dbReference type="InterPro" id="IPR000524">
    <property type="entry name" value="Tscrpt_reg_HTH_GntR"/>
</dbReference>
<feature type="non-terminal residue" evidence="5">
    <location>
        <position position="116"/>
    </location>
</feature>
<gene>
    <name evidence="5" type="ORF">ACFQ1S_42570</name>
</gene>
<dbReference type="Pfam" id="PF00392">
    <property type="entry name" value="GntR"/>
    <property type="match status" value="1"/>
</dbReference>
<reference evidence="6" key="1">
    <citation type="journal article" date="2019" name="Int. J. Syst. Evol. Microbiol.">
        <title>The Global Catalogue of Microorganisms (GCM) 10K type strain sequencing project: providing services to taxonomists for standard genome sequencing and annotation.</title>
        <authorList>
            <consortium name="The Broad Institute Genomics Platform"/>
            <consortium name="The Broad Institute Genome Sequencing Center for Infectious Disease"/>
            <person name="Wu L."/>
            <person name="Ma J."/>
        </authorList>
    </citation>
    <scope>NUCLEOTIDE SEQUENCE [LARGE SCALE GENOMIC DNA]</scope>
    <source>
        <strain evidence="6">JCM 31486</strain>
    </source>
</reference>
<dbReference type="PRINTS" id="PR00035">
    <property type="entry name" value="HTHGNTR"/>
</dbReference>
<dbReference type="PROSITE" id="PS50949">
    <property type="entry name" value="HTH_GNTR"/>
    <property type="match status" value="1"/>
</dbReference>
<organism evidence="5 6">
    <name type="scientific">Kibdelosporangium lantanae</name>
    <dbReference type="NCBI Taxonomy" id="1497396"/>
    <lineage>
        <taxon>Bacteria</taxon>
        <taxon>Bacillati</taxon>
        <taxon>Actinomycetota</taxon>
        <taxon>Actinomycetes</taxon>
        <taxon>Pseudonocardiales</taxon>
        <taxon>Pseudonocardiaceae</taxon>
        <taxon>Kibdelosporangium</taxon>
    </lineage>
</organism>
<dbReference type="SUPFAM" id="SSF46785">
    <property type="entry name" value="Winged helix' DNA-binding domain"/>
    <property type="match status" value="1"/>
</dbReference>
<evidence type="ECO:0000259" key="4">
    <source>
        <dbReference type="PROSITE" id="PS50949"/>
    </source>
</evidence>
<evidence type="ECO:0000256" key="3">
    <source>
        <dbReference type="ARBA" id="ARBA00023163"/>
    </source>
</evidence>
<dbReference type="SMART" id="SM00345">
    <property type="entry name" value="HTH_GNTR"/>
    <property type="match status" value="1"/>
</dbReference>
<accession>A0ABW3MR19</accession>
<comment type="caution">
    <text evidence="5">The sequence shown here is derived from an EMBL/GenBank/DDBJ whole genome shotgun (WGS) entry which is preliminary data.</text>
</comment>
<feature type="domain" description="HTH gntR-type" evidence="4">
    <location>
        <begin position="4"/>
        <end position="72"/>
    </location>
</feature>
<dbReference type="EMBL" id="JBHTIS010003859">
    <property type="protein sequence ID" value="MFD1051774.1"/>
    <property type="molecule type" value="Genomic_DNA"/>
</dbReference>
<sequence length="116" mass="12830">MARPQRSEEITKRIIDLIIDRAMPPGAPMPTEVSLMEDIGVSRNSVREAIKALQALGIVEIRHGHGTYVGKLSLDPLADGLTFRVLHGMTEDMRAMQEILEVRSALEDSLVRRVAA</sequence>
<evidence type="ECO:0000256" key="2">
    <source>
        <dbReference type="ARBA" id="ARBA00023125"/>
    </source>
</evidence>
<keyword evidence="3" id="KW-0804">Transcription</keyword>
<keyword evidence="2" id="KW-0238">DNA-binding</keyword>
<evidence type="ECO:0000313" key="5">
    <source>
        <dbReference type="EMBL" id="MFD1051774.1"/>
    </source>
</evidence>
<evidence type="ECO:0000313" key="6">
    <source>
        <dbReference type="Proteomes" id="UP001597045"/>
    </source>
</evidence>
<dbReference type="CDD" id="cd07377">
    <property type="entry name" value="WHTH_GntR"/>
    <property type="match status" value="1"/>
</dbReference>
<evidence type="ECO:0000256" key="1">
    <source>
        <dbReference type="ARBA" id="ARBA00023015"/>
    </source>
</evidence>
<name>A0ABW3MR19_9PSEU</name>
<keyword evidence="6" id="KW-1185">Reference proteome</keyword>
<keyword evidence="1" id="KW-0805">Transcription regulation</keyword>
<dbReference type="PANTHER" id="PTHR43537">
    <property type="entry name" value="TRANSCRIPTIONAL REGULATOR, GNTR FAMILY"/>
    <property type="match status" value="1"/>
</dbReference>
<dbReference type="Proteomes" id="UP001597045">
    <property type="component" value="Unassembled WGS sequence"/>
</dbReference>